<evidence type="ECO:0000313" key="9">
    <source>
        <dbReference type="EMBL" id="MFC5496197.1"/>
    </source>
</evidence>
<accession>A0ABW0N8A9</accession>
<comment type="subcellular location">
    <subcellularLocation>
        <location evidence="1">Cell membrane</location>
        <topology evidence="1">Multi-pass membrane protein</topology>
    </subcellularLocation>
</comment>
<feature type="domain" description="Type II secretion system protein GspF" evidence="8">
    <location>
        <begin position="78"/>
        <end position="201"/>
    </location>
</feature>
<keyword evidence="4 7" id="KW-0812">Transmembrane</keyword>
<keyword evidence="10" id="KW-1185">Reference proteome</keyword>
<feature type="domain" description="Type II secretion system protein GspF" evidence="8">
    <location>
        <begin position="281"/>
        <end position="403"/>
    </location>
</feature>
<evidence type="ECO:0000256" key="3">
    <source>
        <dbReference type="ARBA" id="ARBA00022475"/>
    </source>
</evidence>
<keyword evidence="6 7" id="KW-0472">Membrane</keyword>
<dbReference type="InterPro" id="IPR018076">
    <property type="entry name" value="T2SS_GspF_dom"/>
</dbReference>
<feature type="transmembrane region" description="Helical" evidence="7">
    <location>
        <begin position="231"/>
        <end position="250"/>
    </location>
</feature>
<keyword evidence="3" id="KW-1003">Cell membrane</keyword>
<reference evidence="10" key="1">
    <citation type="journal article" date="2019" name="Int. J. Syst. Evol. Microbiol.">
        <title>The Global Catalogue of Microorganisms (GCM) 10K type strain sequencing project: providing services to taxonomists for standard genome sequencing and annotation.</title>
        <authorList>
            <consortium name="The Broad Institute Genomics Platform"/>
            <consortium name="The Broad Institute Genome Sequencing Center for Infectious Disease"/>
            <person name="Wu L."/>
            <person name="Ma J."/>
        </authorList>
    </citation>
    <scope>NUCLEOTIDE SEQUENCE [LARGE SCALE GENOMIC DNA]</scope>
    <source>
        <strain evidence="10">CCUG 57401</strain>
    </source>
</reference>
<feature type="transmembrane region" description="Helical" evidence="7">
    <location>
        <begin position="380"/>
        <end position="405"/>
    </location>
</feature>
<dbReference type="InterPro" id="IPR003004">
    <property type="entry name" value="GspF/PilC"/>
</dbReference>
<dbReference type="Gene3D" id="1.20.81.30">
    <property type="entry name" value="Type II secretion system (T2SS), domain F"/>
    <property type="match status" value="2"/>
</dbReference>
<dbReference type="EMBL" id="JBHSMF010000002">
    <property type="protein sequence ID" value="MFC5496197.1"/>
    <property type="molecule type" value="Genomic_DNA"/>
</dbReference>
<proteinExistence type="inferred from homology"/>
<evidence type="ECO:0000256" key="4">
    <source>
        <dbReference type="ARBA" id="ARBA00022692"/>
    </source>
</evidence>
<gene>
    <name evidence="9" type="primary">gspF</name>
    <name evidence="9" type="ORF">ACFPOE_01505</name>
</gene>
<evidence type="ECO:0000256" key="2">
    <source>
        <dbReference type="ARBA" id="ARBA00005745"/>
    </source>
</evidence>
<dbReference type="Proteomes" id="UP001596037">
    <property type="component" value="Unassembled WGS sequence"/>
</dbReference>
<comment type="caution">
    <text evidence="9">The sequence shown here is derived from an EMBL/GenBank/DDBJ whole genome shotgun (WGS) entry which is preliminary data.</text>
</comment>
<dbReference type="NCBIfam" id="TIGR02120">
    <property type="entry name" value="GspF"/>
    <property type="match status" value="1"/>
</dbReference>
<dbReference type="PANTHER" id="PTHR30012:SF0">
    <property type="entry name" value="TYPE II SECRETION SYSTEM PROTEIN F-RELATED"/>
    <property type="match status" value="1"/>
</dbReference>
<comment type="similarity">
    <text evidence="2">Belongs to the GSP F family.</text>
</comment>
<feature type="transmembrane region" description="Helical" evidence="7">
    <location>
        <begin position="177"/>
        <end position="200"/>
    </location>
</feature>
<dbReference type="RefSeq" id="WP_376848226.1">
    <property type="nucleotide sequence ID" value="NZ_JBHSMF010000002.1"/>
</dbReference>
<evidence type="ECO:0000256" key="7">
    <source>
        <dbReference type="SAM" id="Phobius"/>
    </source>
</evidence>
<dbReference type="PANTHER" id="PTHR30012">
    <property type="entry name" value="GENERAL SECRETION PATHWAY PROTEIN"/>
    <property type="match status" value="1"/>
</dbReference>
<protein>
    <submittedName>
        <fullName evidence="9">Type II secretion system inner membrane protein GspF</fullName>
    </submittedName>
</protein>
<dbReference type="PRINTS" id="PR00812">
    <property type="entry name" value="BCTERIALGSPF"/>
</dbReference>
<dbReference type="Pfam" id="PF00482">
    <property type="entry name" value="T2SSF"/>
    <property type="match status" value="2"/>
</dbReference>
<evidence type="ECO:0000256" key="5">
    <source>
        <dbReference type="ARBA" id="ARBA00022989"/>
    </source>
</evidence>
<sequence length="412" mass="43970">MPAYSFEALDAQGGTLKGVLEADTAKAARSQLRAQSLVPLQVSPVGAGAAGAANERNFGLGMRLFGRPVFNATGLAIWTRQIAGLVTSGLPLERALTALTDEAEKEEERNLVASLRAEVNAGSSFAKALAQHPREFSDIYIAVVNAGEQSGHLGLVLERLADDLEERQTLKARLVGAALYPAIVTLVAIAIVLFLVAYVVPQVANVFAGSKHALPFLTVAMLAVSAMVRQYGWIALIVLVLGAFGLRAALRNEAFRERFDAAWLQLPVLGRLARGYNASRFANTLAMLAGAGVPILKALQAAAETLSNRAMRADALDATILVREGAPLASAIAQKKRFPGLLSMFARLGEQTGQLPVMLQRAATQLSTEVQRRAMQLATILEPLLIVTMGLVVMLIVLAVLLPIIQLNQWVK</sequence>
<dbReference type="InterPro" id="IPR011850">
    <property type="entry name" value="T2SS_GspF"/>
</dbReference>
<evidence type="ECO:0000256" key="6">
    <source>
        <dbReference type="ARBA" id="ARBA00023136"/>
    </source>
</evidence>
<organism evidence="9 10">
    <name type="scientific">Caenimonas terrae</name>
    <dbReference type="NCBI Taxonomy" id="696074"/>
    <lineage>
        <taxon>Bacteria</taxon>
        <taxon>Pseudomonadati</taxon>
        <taxon>Pseudomonadota</taxon>
        <taxon>Betaproteobacteria</taxon>
        <taxon>Burkholderiales</taxon>
        <taxon>Comamonadaceae</taxon>
        <taxon>Caenimonas</taxon>
    </lineage>
</organism>
<name>A0ABW0N8A9_9BURK</name>
<dbReference type="InterPro" id="IPR042094">
    <property type="entry name" value="T2SS_GspF_sf"/>
</dbReference>
<keyword evidence="5 7" id="KW-1133">Transmembrane helix</keyword>
<evidence type="ECO:0000259" key="8">
    <source>
        <dbReference type="Pfam" id="PF00482"/>
    </source>
</evidence>
<evidence type="ECO:0000256" key="1">
    <source>
        <dbReference type="ARBA" id="ARBA00004651"/>
    </source>
</evidence>
<evidence type="ECO:0000313" key="10">
    <source>
        <dbReference type="Proteomes" id="UP001596037"/>
    </source>
</evidence>